<keyword evidence="6" id="KW-1133">Transmembrane helix</keyword>
<dbReference type="PROSITE" id="PS00379">
    <property type="entry name" value="CDP_ALCOHOL_P_TRANSF"/>
    <property type="match status" value="1"/>
</dbReference>
<dbReference type="PANTHER" id="PTHR10414">
    <property type="entry name" value="ETHANOLAMINEPHOSPHOTRANSFERASE"/>
    <property type="match status" value="1"/>
</dbReference>
<dbReference type="OMA" id="WRVATHI"/>
<dbReference type="InterPro" id="IPR043130">
    <property type="entry name" value="CDP-OH_PTrfase_TM_dom"/>
</dbReference>
<dbReference type="Pfam" id="PF01066">
    <property type="entry name" value="CDP-OH_P_transf"/>
    <property type="match status" value="1"/>
</dbReference>
<feature type="transmembrane region" description="Helical" evidence="6">
    <location>
        <begin position="277"/>
        <end position="297"/>
    </location>
</feature>
<dbReference type="OrthoDB" id="290232at2759"/>
<dbReference type="InterPro" id="IPR048254">
    <property type="entry name" value="CDP_ALCOHOL_P_TRANSF_CS"/>
</dbReference>
<evidence type="ECO:0000313" key="7">
    <source>
        <dbReference type="EMBL" id="CDW86468.1"/>
    </source>
</evidence>
<comment type="subcellular location">
    <subcellularLocation>
        <location evidence="1">Membrane</location>
    </subcellularLocation>
</comment>
<dbReference type="Proteomes" id="UP000039865">
    <property type="component" value="Unassembled WGS sequence"/>
</dbReference>
<keyword evidence="8" id="KW-1185">Reference proteome</keyword>
<evidence type="ECO:0000313" key="8">
    <source>
        <dbReference type="Proteomes" id="UP000039865"/>
    </source>
</evidence>
<proteinExistence type="inferred from homology"/>
<feature type="transmembrane region" description="Helical" evidence="6">
    <location>
        <begin position="171"/>
        <end position="192"/>
    </location>
</feature>
<organism evidence="7 8">
    <name type="scientific">Stylonychia lemnae</name>
    <name type="common">Ciliate</name>
    <dbReference type="NCBI Taxonomy" id="5949"/>
    <lineage>
        <taxon>Eukaryota</taxon>
        <taxon>Sar</taxon>
        <taxon>Alveolata</taxon>
        <taxon>Ciliophora</taxon>
        <taxon>Intramacronucleata</taxon>
        <taxon>Spirotrichea</taxon>
        <taxon>Stichotrichia</taxon>
        <taxon>Sporadotrichida</taxon>
        <taxon>Oxytrichidae</taxon>
        <taxon>Stylonychinae</taxon>
        <taxon>Stylonychia</taxon>
    </lineage>
</organism>
<sequence length="385" mass="43993">MSWLIKSNSPYIKEDQYQLIRTHKYQGQELSYSYNYFYSPICTKLPNLVSLIGFLFNLGPHIMIPLFFTNDLEGDLPSWFCYFLGISFFIYMVCDNTDGKQARRTGSSSALGMLIDHGMDSITAFVCILIIQTLVQVGNNYSAIISLTASTLPFYFATIEQYYTGELILQVVNGIDDGSFLYIFICFAGGYYGPKELFLSQINIFGYEITYSYLLILTLSGSSYFQVIPKNTPHFKKTFRWPTFILHNLWMIIHIIVFFAAAYFSPENISETHTKRVQYAFGFQFILICLRIQYSIVTKEVFNPYRRTTILTWGLLIANTICAIVTGKSIMNEALMYLGLATISFLALIHLVICVIIELKAILGVNLLTLTQKQLDAQKTSTKRD</sequence>
<keyword evidence="4 6" id="KW-0472">Membrane</keyword>
<dbReference type="PIRSF" id="PIRSF015665">
    <property type="entry name" value="CHOPT"/>
    <property type="match status" value="1"/>
</dbReference>
<feature type="transmembrane region" description="Helical" evidence="6">
    <location>
        <begin position="141"/>
        <end position="159"/>
    </location>
</feature>
<dbReference type="Gene3D" id="1.20.120.1760">
    <property type="match status" value="1"/>
</dbReference>
<gene>
    <name evidence="7" type="primary">Contig8492.g9062</name>
    <name evidence="7" type="ORF">STYLEM_15563</name>
</gene>
<feature type="transmembrane region" description="Helical" evidence="6">
    <location>
        <begin position="114"/>
        <end position="135"/>
    </location>
</feature>
<feature type="transmembrane region" description="Helical" evidence="6">
    <location>
        <begin position="76"/>
        <end position="94"/>
    </location>
</feature>
<comment type="similarity">
    <text evidence="2 5">Belongs to the CDP-alcohol phosphatidyltransferase class-I family.</text>
</comment>
<evidence type="ECO:0000256" key="2">
    <source>
        <dbReference type="ARBA" id="ARBA00010441"/>
    </source>
</evidence>
<feature type="transmembrane region" description="Helical" evidence="6">
    <location>
        <begin position="204"/>
        <end position="225"/>
    </location>
</feature>
<keyword evidence="3 5" id="KW-0808">Transferase</keyword>
<feature type="transmembrane region" description="Helical" evidence="6">
    <location>
        <begin position="309"/>
        <end position="330"/>
    </location>
</feature>
<feature type="transmembrane region" description="Helical" evidence="6">
    <location>
        <begin position="336"/>
        <end position="357"/>
    </location>
</feature>
<dbReference type="InParanoid" id="A0A078B069"/>
<dbReference type="GO" id="GO:0016780">
    <property type="term" value="F:phosphotransferase activity, for other substituted phosphate groups"/>
    <property type="evidence" value="ECO:0007669"/>
    <property type="project" value="InterPro"/>
</dbReference>
<dbReference type="PANTHER" id="PTHR10414:SF37">
    <property type="entry name" value="BB IN A BOXCAR, ISOFORM C"/>
    <property type="match status" value="1"/>
</dbReference>
<keyword evidence="6" id="KW-0812">Transmembrane</keyword>
<evidence type="ECO:0000256" key="1">
    <source>
        <dbReference type="ARBA" id="ARBA00004370"/>
    </source>
</evidence>
<feature type="transmembrane region" description="Helical" evidence="6">
    <location>
        <begin position="245"/>
        <end position="265"/>
    </location>
</feature>
<dbReference type="AlphaFoldDB" id="A0A078B069"/>
<evidence type="ECO:0000256" key="6">
    <source>
        <dbReference type="SAM" id="Phobius"/>
    </source>
</evidence>
<evidence type="ECO:0000256" key="4">
    <source>
        <dbReference type="ARBA" id="ARBA00023136"/>
    </source>
</evidence>
<feature type="transmembrane region" description="Helical" evidence="6">
    <location>
        <begin position="45"/>
        <end position="64"/>
    </location>
</feature>
<accession>A0A078B069</accession>
<dbReference type="InterPro" id="IPR014472">
    <property type="entry name" value="CHOPT"/>
</dbReference>
<dbReference type="GO" id="GO:0008654">
    <property type="term" value="P:phospholipid biosynthetic process"/>
    <property type="evidence" value="ECO:0007669"/>
    <property type="project" value="InterPro"/>
</dbReference>
<evidence type="ECO:0000256" key="3">
    <source>
        <dbReference type="ARBA" id="ARBA00022679"/>
    </source>
</evidence>
<dbReference type="InterPro" id="IPR000462">
    <property type="entry name" value="CDP-OH_P_trans"/>
</dbReference>
<name>A0A078B069_STYLE</name>
<dbReference type="GO" id="GO:0016020">
    <property type="term" value="C:membrane"/>
    <property type="evidence" value="ECO:0007669"/>
    <property type="project" value="UniProtKB-SubCell"/>
</dbReference>
<reference evidence="7 8" key="1">
    <citation type="submission" date="2014-06" db="EMBL/GenBank/DDBJ databases">
        <authorList>
            <person name="Swart Estienne"/>
        </authorList>
    </citation>
    <scope>NUCLEOTIDE SEQUENCE [LARGE SCALE GENOMIC DNA]</scope>
    <source>
        <strain evidence="7 8">130c</strain>
    </source>
</reference>
<evidence type="ECO:0000256" key="5">
    <source>
        <dbReference type="RuleBase" id="RU003750"/>
    </source>
</evidence>
<dbReference type="EMBL" id="CCKQ01014673">
    <property type="protein sequence ID" value="CDW86468.1"/>
    <property type="molecule type" value="Genomic_DNA"/>
</dbReference>
<protein>
    <submittedName>
        <fullName evidence="7">Cdp-alcohol phosphatidyltransferase family protein</fullName>
    </submittedName>
</protein>